<evidence type="ECO:0000256" key="1">
    <source>
        <dbReference type="SAM" id="SignalP"/>
    </source>
</evidence>
<dbReference type="RefSeq" id="WP_394846296.1">
    <property type="nucleotide sequence ID" value="NZ_CP089982.1"/>
</dbReference>
<proteinExistence type="predicted"/>
<evidence type="ECO:0000313" key="3">
    <source>
        <dbReference type="Proteomes" id="UP001379533"/>
    </source>
</evidence>
<dbReference type="Proteomes" id="UP001379533">
    <property type="component" value="Chromosome"/>
</dbReference>
<accession>A0ABZ2KC72</accession>
<dbReference type="EMBL" id="CP089982">
    <property type="protein sequence ID" value="WXA95689.1"/>
    <property type="molecule type" value="Genomic_DNA"/>
</dbReference>
<keyword evidence="1" id="KW-0732">Signal</keyword>
<name>A0ABZ2KC72_9BACT</name>
<feature type="chain" id="PRO_5046409985" description="DUF1579 domain-containing protein" evidence="1">
    <location>
        <begin position="24"/>
        <end position="193"/>
    </location>
</feature>
<evidence type="ECO:0008006" key="4">
    <source>
        <dbReference type="Google" id="ProtNLM"/>
    </source>
</evidence>
<reference evidence="2 3" key="1">
    <citation type="submission" date="2021-12" db="EMBL/GenBank/DDBJ databases">
        <title>Discovery of the Pendulisporaceae a myxobacterial family with distinct sporulation behavior and unique specialized metabolism.</title>
        <authorList>
            <person name="Garcia R."/>
            <person name="Popoff A."/>
            <person name="Bader C.D."/>
            <person name="Loehr J."/>
            <person name="Walesch S."/>
            <person name="Walt C."/>
            <person name="Boldt J."/>
            <person name="Bunk B."/>
            <person name="Haeckl F.J.F.P.J."/>
            <person name="Gunesch A.P."/>
            <person name="Birkelbach J."/>
            <person name="Nuebel U."/>
            <person name="Pietschmann T."/>
            <person name="Bach T."/>
            <person name="Mueller R."/>
        </authorList>
    </citation>
    <scope>NUCLEOTIDE SEQUENCE [LARGE SCALE GENOMIC DNA]</scope>
    <source>
        <strain evidence="2 3">MSr12523</strain>
    </source>
</reference>
<protein>
    <recommendedName>
        <fullName evidence="4">DUF1579 domain-containing protein</fullName>
    </recommendedName>
</protein>
<feature type="signal peptide" evidence="1">
    <location>
        <begin position="1"/>
        <end position="23"/>
    </location>
</feature>
<sequence>MQYRTMFVLVPVFAVTACGGAQTAPHTAETHSETIQISSGGDMHDFDFLAGDWTVARRKLKVRGVGSDDWDEFVGTTKTTQYLGGMVSVEESASPTRGSTGVTVNVFNPEKRQWSIYEISGKTGKLEPPNVGSFAGNRGEFYGDDVDDGRPIKVRYIWLKQGPDAARWEQAFSYDNGHTWETNRTSAFTRTAR</sequence>
<evidence type="ECO:0000313" key="2">
    <source>
        <dbReference type="EMBL" id="WXA95689.1"/>
    </source>
</evidence>
<gene>
    <name evidence="2" type="ORF">LZC95_02380</name>
</gene>
<dbReference type="PROSITE" id="PS51257">
    <property type="entry name" value="PROKAR_LIPOPROTEIN"/>
    <property type="match status" value="1"/>
</dbReference>
<keyword evidence="3" id="KW-1185">Reference proteome</keyword>
<organism evidence="2 3">
    <name type="scientific">Pendulispora brunnea</name>
    <dbReference type="NCBI Taxonomy" id="2905690"/>
    <lineage>
        <taxon>Bacteria</taxon>
        <taxon>Pseudomonadati</taxon>
        <taxon>Myxococcota</taxon>
        <taxon>Myxococcia</taxon>
        <taxon>Myxococcales</taxon>
        <taxon>Sorangiineae</taxon>
        <taxon>Pendulisporaceae</taxon>
        <taxon>Pendulispora</taxon>
    </lineage>
</organism>